<dbReference type="RefSeq" id="WP_165238048.1">
    <property type="nucleotide sequence ID" value="NZ_CP049257.1"/>
</dbReference>
<keyword evidence="3" id="KW-1185">Reference proteome</keyword>
<feature type="transmembrane region" description="Helical" evidence="1">
    <location>
        <begin position="6"/>
        <end position="24"/>
    </location>
</feature>
<name>A0A6G6WK35_9ACTN</name>
<keyword evidence="1" id="KW-1133">Transmembrane helix</keyword>
<proteinExistence type="predicted"/>
<gene>
    <name evidence="2" type="ORF">G5V58_24310</name>
</gene>
<protein>
    <submittedName>
        <fullName evidence="2">Uncharacterized protein</fullName>
    </submittedName>
</protein>
<evidence type="ECO:0000313" key="2">
    <source>
        <dbReference type="EMBL" id="QIG45455.1"/>
    </source>
</evidence>
<dbReference type="AlphaFoldDB" id="A0A6G6WK35"/>
<organism evidence="2 3">
    <name type="scientific">Nocardioides anomalus</name>
    <dbReference type="NCBI Taxonomy" id="2712223"/>
    <lineage>
        <taxon>Bacteria</taxon>
        <taxon>Bacillati</taxon>
        <taxon>Actinomycetota</taxon>
        <taxon>Actinomycetes</taxon>
        <taxon>Propionibacteriales</taxon>
        <taxon>Nocardioidaceae</taxon>
        <taxon>Nocardioides</taxon>
    </lineage>
</organism>
<evidence type="ECO:0000256" key="1">
    <source>
        <dbReference type="SAM" id="Phobius"/>
    </source>
</evidence>
<keyword evidence="1" id="KW-0472">Membrane</keyword>
<accession>A0A6G6WK35</accession>
<keyword evidence="1" id="KW-0812">Transmembrane</keyword>
<dbReference type="KEGG" id="nano:G5V58_24310"/>
<dbReference type="EMBL" id="CP049257">
    <property type="protein sequence ID" value="QIG45455.1"/>
    <property type="molecule type" value="Genomic_DNA"/>
</dbReference>
<feature type="transmembrane region" description="Helical" evidence="1">
    <location>
        <begin position="44"/>
        <end position="62"/>
    </location>
</feature>
<reference evidence="2 3" key="1">
    <citation type="submission" date="2020-02" db="EMBL/GenBank/DDBJ databases">
        <title>Full genome sequence of Nocardioides sp. R-3366.</title>
        <authorList>
            <person name="Im W.-T."/>
        </authorList>
    </citation>
    <scope>NUCLEOTIDE SEQUENCE [LARGE SCALE GENOMIC DNA]</scope>
    <source>
        <strain evidence="2 3">R-3366</strain>
    </source>
</reference>
<sequence length="163" mass="17737">MDITTFYALFSATCFALLGFWWNLLQGNPHWLRDPDTRRAVGGVYLALLLPALMGLFAQVGGSGTTTIWRISFVAIAVVGLLTTLRALPHSRRVEVDDTATRVATFVLYALIAVVGVVPEIGTLVDLKAIQVEAMLLILLVLTAHGLVWRFMTAGPQPGHHEA</sequence>
<feature type="transmembrane region" description="Helical" evidence="1">
    <location>
        <begin position="130"/>
        <end position="149"/>
    </location>
</feature>
<feature type="transmembrane region" description="Helical" evidence="1">
    <location>
        <begin position="68"/>
        <end position="88"/>
    </location>
</feature>
<evidence type="ECO:0000313" key="3">
    <source>
        <dbReference type="Proteomes" id="UP000502996"/>
    </source>
</evidence>
<dbReference type="Proteomes" id="UP000502996">
    <property type="component" value="Chromosome"/>
</dbReference>
<feature type="transmembrane region" description="Helical" evidence="1">
    <location>
        <begin position="100"/>
        <end position="118"/>
    </location>
</feature>